<dbReference type="GO" id="GO:0004721">
    <property type="term" value="F:phosphoprotein phosphatase activity"/>
    <property type="evidence" value="ECO:0007669"/>
    <property type="project" value="TreeGrafter"/>
</dbReference>
<evidence type="ECO:0000313" key="3">
    <source>
        <dbReference type="EMBL" id="KAF2741877.1"/>
    </source>
</evidence>
<evidence type="ECO:0000259" key="2">
    <source>
        <dbReference type="Pfam" id="PF00149"/>
    </source>
</evidence>
<dbReference type="Gene3D" id="3.60.21.10">
    <property type="match status" value="1"/>
</dbReference>
<keyword evidence="4" id="KW-1185">Reference proteome</keyword>
<dbReference type="PANTHER" id="PTHR32440:SF0">
    <property type="entry name" value="PHOSPHATASE DCR2-RELATED"/>
    <property type="match status" value="1"/>
</dbReference>
<name>A0A6A6UY06_9PLEO</name>
<feature type="compositionally biased region" description="Polar residues" evidence="1">
    <location>
        <begin position="358"/>
        <end position="369"/>
    </location>
</feature>
<organism evidence="3 4">
    <name type="scientific">Sporormia fimetaria CBS 119925</name>
    <dbReference type="NCBI Taxonomy" id="1340428"/>
    <lineage>
        <taxon>Eukaryota</taxon>
        <taxon>Fungi</taxon>
        <taxon>Dikarya</taxon>
        <taxon>Ascomycota</taxon>
        <taxon>Pezizomycotina</taxon>
        <taxon>Dothideomycetes</taxon>
        <taxon>Pleosporomycetidae</taxon>
        <taxon>Pleosporales</taxon>
        <taxon>Sporormiaceae</taxon>
        <taxon>Sporormia</taxon>
    </lineage>
</organism>
<reference evidence="3" key="1">
    <citation type="journal article" date="2020" name="Stud. Mycol.">
        <title>101 Dothideomycetes genomes: a test case for predicting lifestyles and emergence of pathogens.</title>
        <authorList>
            <person name="Haridas S."/>
            <person name="Albert R."/>
            <person name="Binder M."/>
            <person name="Bloem J."/>
            <person name="Labutti K."/>
            <person name="Salamov A."/>
            <person name="Andreopoulos B."/>
            <person name="Baker S."/>
            <person name="Barry K."/>
            <person name="Bills G."/>
            <person name="Bluhm B."/>
            <person name="Cannon C."/>
            <person name="Castanera R."/>
            <person name="Culley D."/>
            <person name="Daum C."/>
            <person name="Ezra D."/>
            <person name="Gonzalez J."/>
            <person name="Henrissat B."/>
            <person name="Kuo A."/>
            <person name="Liang C."/>
            <person name="Lipzen A."/>
            <person name="Lutzoni F."/>
            <person name="Magnuson J."/>
            <person name="Mondo S."/>
            <person name="Nolan M."/>
            <person name="Ohm R."/>
            <person name="Pangilinan J."/>
            <person name="Park H.-J."/>
            <person name="Ramirez L."/>
            <person name="Alfaro M."/>
            <person name="Sun H."/>
            <person name="Tritt A."/>
            <person name="Yoshinaga Y."/>
            <person name="Zwiers L.-H."/>
            <person name="Turgeon B."/>
            <person name="Goodwin S."/>
            <person name="Spatafora J."/>
            <person name="Crous P."/>
            <person name="Grigoriev I."/>
        </authorList>
    </citation>
    <scope>NUCLEOTIDE SEQUENCE</scope>
    <source>
        <strain evidence="3">CBS 119925</strain>
    </source>
</reference>
<evidence type="ECO:0000256" key="1">
    <source>
        <dbReference type="SAM" id="MobiDB-lite"/>
    </source>
</evidence>
<sequence>MSRHNIVTDISIRYWSSPDPTFQPDSWRRIEKDLYLHTGCGKSAWLLVSQVAQCDLEPSSLVVTDVRISSTLSPRERSETWEEREAGFWVQRRPYNNDLQRAITGLDVLFGRDAVDPRPQWTLLDDPLQLPDAPTSTPIARLTMRRGASTPDPAKPMLRAREDGTFKIVQISDTHMVTGVGSCNDAMDADGNALEELEADPLTVEFLSSILDKEKPDLVVFTGDLLHHNILDSQTTLFKVVAPVIARSIPWAVVFGNHDDEGDYAQSRSAQMAIYHSLPFSLCCSGPDNVYGVGNYYVEILPFASPGSPIATLFFLDSHGQINDDMQYPDYEAIQPSQIKWFEDTSQALRNKREGAAQESSNCTASTQDGSDRSRENDKHSLLMFFHIPLPEFANDDNLFTVGGQRHEPTMAPHVNTHLYDALVRERVVAVGCGHDHVNDFCARVKRRSKGGADDSPYGPWLCHSGCAGFSAYCSYGPTRYYRRTRVWEIDGVTGRLKTWKRVEYREDRVDEVGLSRLVKAQRGL</sequence>
<dbReference type="InterPro" id="IPR029052">
    <property type="entry name" value="Metallo-depent_PP-like"/>
</dbReference>
<dbReference type="EMBL" id="MU006621">
    <property type="protein sequence ID" value="KAF2741877.1"/>
    <property type="molecule type" value="Genomic_DNA"/>
</dbReference>
<dbReference type="PANTHER" id="PTHR32440">
    <property type="entry name" value="PHOSPHATASE DCR2-RELATED-RELATED"/>
    <property type="match status" value="1"/>
</dbReference>
<feature type="region of interest" description="Disordered" evidence="1">
    <location>
        <begin position="351"/>
        <end position="375"/>
    </location>
</feature>
<dbReference type="GO" id="GO:0005737">
    <property type="term" value="C:cytoplasm"/>
    <property type="evidence" value="ECO:0007669"/>
    <property type="project" value="TreeGrafter"/>
</dbReference>
<dbReference type="InterPro" id="IPR004843">
    <property type="entry name" value="Calcineurin-like_PHP"/>
</dbReference>
<gene>
    <name evidence="3" type="ORF">M011DRAFT_482181</name>
</gene>
<feature type="domain" description="Calcineurin-like phosphoesterase" evidence="2">
    <location>
        <begin position="166"/>
        <end position="438"/>
    </location>
</feature>
<dbReference type="Pfam" id="PF00149">
    <property type="entry name" value="Metallophos"/>
    <property type="match status" value="1"/>
</dbReference>
<dbReference type="Proteomes" id="UP000799440">
    <property type="component" value="Unassembled WGS sequence"/>
</dbReference>
<accession>A0A6A6UY06</accession>
<dbReference type="AlphaFoldDB" id="A0A6A6UY06"/>
<protein>
    <submittedName>
        <fullName evidence="3">Metallo-dependent phosphatase</fullName>
    </submittedName>
</protein>
<evidence type="ECO:0000313" key="4">
    <source>
        <dbReference type="Proteomes" id="UP000799440"/>
    </source>
</evidence>
<dbReference type="CDD" id="cd07383">
    <property type="entry name" value="MPP_Dcr2"/>
    <property type="match status" value="1"/>
</dbReference>
<proteinExistence type="predicted"/>
<dbReference type="SUPFAM" id="SSF56300">
    <property type="entry name" value="Metallo-dependent phosphatases"/>
    <property type="match status" value="1"/>
</dbReference>
<dbReference type="OrthoDB" id="783096at2759"/>